<accession>A0A8S5RNS3</accession>
<organism evidence="1">
    <name type="scientific">virus sp. ct1Hk25</name>
    <dbReference type="NCBI Taxonomy" id="2825803"/>
    <lineage>
        <taxon>Viruses</taxon>
    </lineage>
</organism>
<reference evidence="1" key="1">
    <citation type="journal article" date="2021" name="Proc. Natl. Acad. Sci. U.S.A.">
        <title>A Catalog of Tens of Thousands of Viruses from Human Metagenomes Reveals Hidden Associations with Chronic Diseases.</title>
        <authorList>
            <person name="Tisza M.J."/>
            <person name="Buck C.B."/>
        </authorList>
    </citation>
    <scope>NUCLEOTIDE SEQUENCE</scope>
    <source>
        <strain evidence="1">Ct1Hk25</strain>
    </source>
</reference>
<protein>
    <submittedName>
        <fullName evidence="1">Uncharacterized protein</fullName>
    </submittedName>
</protein>
<name>A0A8S5RNS3_9VIRU</name>
<evidence type="ECO:0000313" key="1">
    <source>
        <dbReference type="EMBL" id="DAE32802.1"/>
    </source>
</evidence>
<sequence length="39" mass="4645">MSWILLRLRTGNKPVKVKFLCSLHQKRPEGHMSLREKLL</sequence>
<dbReference type="EMBL" id="BK059129">
    <property type="protein sequence ID" value="DAE32802.1"/>
    <property type="molecule type" value="Genomic_DNA"/>
</dbReference>
<proteinExistence type="predicted"/>